<name>B9L5S8_NAUPA</name>
<dbReference type="Gene3D" id="3.30.420.130">
    <property type="entry name" value="Dinitrogenase iron-molybdenum cofactor biosynthesis domain"/>
    <property type="match status" value="1"/>
</dbReference>
<keyword evidence="2" id="KW-1185">Reference proteome</keyword>
<dbReference type="OrthoDB" id="9807451at2"/>
<reference evidence="1 2" key="1">
    <citation type="journal article" date="2009" name="PLoS Genet.">
        <title>Adaptations to submarine hydrothermal environments exemplified by the genome of Nautilia profundicola.</title>
        <authorList>
            <person name="Campbell B.J."/>
            <person name="Smith J.L."/>
            <person name="Hanson T.E."/>
            <person name="Klotz M.G."/>
            <person name="Stein L.Y."/>
            <person name="Lee C.K."/>
            <person name="Wu D."/>
            <person name="Robinson J.M."/>
            <person name="Khouri H.M."/>
            <person name="Eisen J.A."/>
            <person name="Cary S.C."/>
        </authorList>
    </citation>
    <scope>NUCLEOTIDE SEQUENCE [LARGE SCALE GENOMIC DNA]</scope>
    <source>
        <strain evidence="2">ATCC BAA-1463 / DSM 18972 / AmH</strain>
    </source>
</reference>
<dbReference type="InterPro" id="IPR036105">
    <property type="entry name" value="DiNase_FeMo-co_biosyn_sf"/>
</dbReference>
<dbReference type="eggNOG" id="COG1433">
    <property type="taxonomic scope" value="Bacteria"/>
</dbReference>
<dbReference type="SUPFAM" id="SSF53146">
    <property type="entry name" value="Nitrogenase accessory factor-like"/>
    <property type="match status" value="1"/>
</dbReference>
<dbReference type="Proteomes" id="UP000000448">
    <property type="component" value="Chromosome"/>
</dbReference>
<dbReference type="HOGENOM" id="CLU_2343786_0_0_7"/>
<protein>
    <submittedName>
        <fullName evidence="1">Uncharacterized protein</fullName>
    </submittedName>
</protein>
<evidence type="ECO:0000313" key="1">
    <source>
        <dbReference type="EMBL" id="ACM92389.1"/>
    </source>
</evidence>
<accession>B9L5S8</accession>
<dbReference type="KEGG" id="nam:NAMH_1323"/>
<dbReference type="AlphaFoldDB" id="B9L5S8"/>
<evidence type="ECO:0000313" key="2">
    <source>
        <dbReference type="Proteomes" id="UP000000448"/>
    </source>
</evidence>
<sequence>MKLAVPSSGEFITSKYCPDFEECKYLIIYDTKTKQYASRKSPSFYSKNPEDLINFLKAVMIKNVISGKDIKDGYFNVFKVVDRDLSVEDVIIKFIEG</sequence>
<proteinExistence type="predicted"/>
<gene>
    <name evidence="1" type="ordered locus">NAMH_1323</name>
</gene>
<dbReference type="EMBL" id="CP001279">
    <property type="protein sequence ID" value="ACM92389.1"/>
    <property type="molecule type" value="Genomic_DNA"/>
</dbReference>
<dbReference type="RefSeq" id="WP_012663760.1">
    <property type="nucleotide sequence ID" value="NC_012115.1"/>
</dbReference>
<dbReference type="STRING" id="598659.NAMH_1323"/>
<organism evidence="1 2">
    <name type="scientific">Nautilia profundicola (strain ATCC BAA-1463 / DSM 18972 / AmH)</name>
    <dbReference type="NCBI Taxonomy" id="598659"/>
    <lineage>
        <taxon>Bacteria</taxon>
        <taxon>Pseudomonadati</taxon>
        <taxon>Campylobacterota</taxon>
        <taxon>Epsilonproteobacteria</taxon>
        <taxon>Nautiliales</taxon>
        <taxon>Nautiliaceae</taxon>
        <taxon>Nautilia</taxon>
    </lineage>
</organism>